<proteinExistence type="predicted"/>
<dbReference type="InterPro" id="IPR036237">
    <property type="entry name" value="Xyl_isomerase-like_sf"/>
</dbReference>
<accession>A0ABW3Y6M4</accession>
<dbReference type="PANTHER" id="PTHR12110">
    <property type="entry name" value="HYDROXYPYRUVATE ISOMERASE"/>
    <property type="match status" value="1"/>
</dbReference>
<dbReference type="EMBL" id="JBHTMP010000001">
    <property type="protein sequence ID" value="MFD1319575.1"/>
    <property type="molecule type" value="Genomic_DNA"/>
</dbReference>
<reference evidence="3" key="1">
    <citation type="journal article" date="2019" name="Int. J. Syst. Evol. Microbiol.">
        <title>The Global Catalogue of Microorganisms (GCM) 10K type strain sequencing project: providing services to taxonomists for standard genome sequencing and annotation.</title>
        <authorList>
            <consortium name="The Broad Institute Genomics Platform"/>
            <consortium name="The Broad Institute Genome Sequencing Center for Infectious Disease"/>
            <person name="Wu L."/>
            <person name="Ma J."/>
        </authorList>
    </citation>
    <scope>NUCLEOTIDE SEQUENCE [LARGE SCALE GENOMIC DNA]</scope>
    <source>
        <strain evidence="3">JCM 31037</strain>
    </source>
</reference>
<evidence type="ECO:0000313" key="3">
    <source>
        <dbReference type="Proteomes" id="UP001597260"/>
    </source>
</evidence>
<dbReference type="RefSeq" id="WP_377565573.1">
    <property type="nucleotide sequence ID" value="NZ_JBHTMP010000001.1"/>
</dbReference>
<dbReference type="InterPro" id="IPR050312">
    <property type="entry name" value="IolE/XylAMocC-like"/>
</dbReference>
<name>A0ABW3Y6M4_9ACTN</name>
<organism evidence="2 3">
    <name type="scientific">Micromonospora sonneratiae</name>
    <dbReference type="NCBI Taxonomy" id="1184706"/>
    <lineage>
        <taxon>Bacteria</taxon>
        <taxon>Bacillati</taxon>
        <taxon>Actinomycetota</taxon>
        <taxon>Actinomycetes</taxon>
        <taxon>Micromonosporales</taxon>
        <taxon>Micromonosporaceae</taxon>
        <taxon>Micromonospora</taxon>
    </lineage>
</organism>
<protein>
    <submittedName>
        <fullName evidence="2">TIM barrel protein</fullName>
    </submittedName>
</protein>
<comment type="caution">
    <text evidence="2">The sequence shown here is derived from an EMBL/GenBank/DDBJ whole genome shotgun (WGS) entry which is preliminary data.</text>
</comment>
<keyword evidence="3" id="KW-1185">Reference proteome</keyword>
<dbReference type="Pfam" id="PF01261">
    <property type="entry name" value="AP_endonuc_2"/>
    <property type="match status" value="1"/>
</dbReference>
<dbReference type="Gene3D" id="3.20.20.150">
    <property type="entry name" value="Divalent-metal-dependent TIM barrel enzymes"/>
    <property type="match status" value="1"/>
</dbReference>
<dbReference type="SUPFAM" id="SSF51658">
    <property type="entry name" value="Xylose isomerase-like"/>
    <property type="match status" value="1"/>
</dbReference>
<sequence length="288" mass="29884">MRIAGAPISWGVCEVPGWGHQLTADRVLTEMAALGIVATEFGPDGFLPADPAQRREFLGRYGLTAVGGFVPVVLHEPGHDPVPEVLAQLPAFLASGASTLVLAAATGQVGYDQRRTRDTAGWRTLLARLDALAGVAADHGIVATLHPHVGTLVERAEEVWRVLDGSDIGLCLDTGHLLVGGADPVEIARKATDRIAHVHLKDVDAALAARVRAGDVGYRDAVATGMYRPLGDGDVGIAEILTALTGAGYAGWYVMEQDTVLVGEPAGGSGPLTDVQRSLARLASSAGA</sequence>
<dbReference type="InterPro" id="IPR013022">
    <property type="entry name" value="Xyl_isomerase-like_TIM-brl"/>
</dbReference>
<evidence type="ECO:0000313" key="2">
    <source>
        <dbReference type="EMBL" id="MFD1319575.1"/>
    </source>
</evidence>
<gene>
    <name evidence="2" type="ORF">ACFQ4H_00575</name>
</gene>
<dbReference type="Proteomes" id="UP001597260">
    <property type="component" value="Unassembled WGS sequence"/>
</dbReference>
<evidence type="ECO:0000259" key="1">
    <source>
        <dbReference type="Pfam" id="PF01261"/>
    </source>
</evidence>
<dbReference type="PANTHER" id="PTHR12110:SF41">
    <property type="entry name" value="INOSOSE DEHYDRATASE"/>
    <property type="match status" value="1"/>
</dbReference>
<feature type="domain" description="Xylose isomerase-like TIM barrel" evidence="1">
    <location>
        <begin position="108"/>
        <end position="258"/>
    </location>
</feature>